<evidence type="ECO:0000313" key="10">
    <source>
        <dbReference type="Proteomes" id="UP000799777"/>
    </source>
</evidence>
<organism evidence="9 10">
    <name type="scientific">Setomelanomma holmii</name>
    <dbReference type="NCBI Taxonomy" id="210430"/>
    <lineage>
        <taxon>Eukaryota</taxon>
        <taxon>Fungi</taxon>
        <taxon>Dikarya</taxon>
        <taxon>Ascomycota</taxon>
        <taxon>Pezizomycotina</taxon>
        <taxon>Dothideomycetes</taxon>
        <taxon>Pleosporomycetidae</taxon>
        <taxon>Pleosporales</taxon>
        <taxon>Pleosporineae</taxon>
        <taxon>Phaeosphaeriaceae</taxon>
        <taxon>Setomelanomma</taxon>
    </lineage>
</organism>
<keyword evidence="6" id="KW-0249">Electron transport</keyword>
<evidence type="ECO:0000256" key="8">
    <source>
        <dbReference type="ARBA" id="ARBA00023136"/>
    </source>
</evidence>
<evidence type="ECO:0000256" key="2">
    <source>
        <dbReference type="ARBA" id="ARBA00010261"/>
    </source>
</evidence>
<keyword evidence="7" id="KW-0496">Mitochondrion</keyword>
<keyword evidence="3" id="KW-0813">Transport</keyword>
<protein>
    <recommendedName>
        <fullName evidence="11">NADH dehydrogenase [ubiquinone] 1 alpha subcomplex subunit 5</fullName>
    </recommendedName>
</protein>
<dbReference type="OrthoDB" id="286811at2759"/>
<dbReference type="GO" id="GO:0022904">
    <property type="term" value="P:respiratory electron transport chain"/>
    <property type="evidence" value="ECO:0007669"/>
    <property type="project" value="InterPro"/>
</dbReference>
<dbReference type="Pfam" id="PF04716">
    <property type="entry name" value="ETC_C1_NDUFA5"/>
    <property type="match status" value="1"/>
</dbReference>
<dbReference type="PANTHER" id="PTHR12653:SF0">
    <property type="entry name" value="NADH DEHYDROGENASE [UBIQUINONE] 1 ALPHA SUBCOMPLEX SUBUNIT 5"/>
    <property type="match status" value="1"/>
</dbReference>
<comment type="caution">
    <text evidence="9">The sequence shown here is derived from an EMBL/GenBank/DDBJ whole genome shotgun (WGS) entry which is preliminary data.</text>
</comment>
<gene>
    <name evidence="9" type="ORF">EK21DRAFT_103312</name>
</gene>
<evidence type="ECO:0000313" key="9">
    <source>
        <dbReference type="EMBL" id="KAF2026345.1"/>
    </source>
</evidence>
<comment type="subcellular location">
    <subcellularLocation>
        <location evidence="1">Mitochondrion inner membrane</location>
        <topology evidence="1">Peripheral membrane protein</topology>
        <orientation evidence="1">Matrix side</orientation>
    </subcellularLocation>
</comment>
<evidence type="ECO:0000256" key="4">
    <source>
        <dbReference type="ARBA" id="ARBA00022660"/>
    </source>
</evidence>
<comment type="similarity">
    <text evidence="2">Belongs to the complex I NDUFA5 subunit family.</text>
</comment>
<proteinExistence type="inferred from homology"/>
<evidence type="ECO:0000256" key="3">
    <source>
        <dbReference type="ARBA" id="ARBA00022448"/>
    </source>
</evidence>
<dbReference type="AlphaFoldDB" id="A0A9P4H3C0"/>
<dbReference type="Proteomes" id="UP000799777">
    <property type="component" value="Unassembled WGS sequence"/>
</dbReference>
<evidence type="ECO:0008006" key="11">
    <source>
        <dbReference type="Google" id="ProtNLM"/>
    </source>
</evidence>
<evidence type="ECO:0000256" key="5">
    <source>
        <dbReference type="ARBA" id="ARBA00022792"/>
    </source>
</evidence>
<reference evidence="9" key="1">
    <citation type="journal article" date="2020" name="Stud. Mycol.">
        <title>101 Dothideomycetes genomes: a test case for predicting lifestyles and emergence of pathogens.</title>
        <authorList>
            <person name="Haridas S."/>
            <person name="Albert R."/>
            <person name="Binder M."/>
            <person name="Bloem J."/>
            <person name="Labutti K."/>
            <person name="Salamov A."/>
            <person name="Andreopoulos B."/>
            <person name="Baker S."/>
            <person name="Barry K."/>
            <person name="Bills G."/>
            <person name="Bluhm B."/>
            <person name="Cannon C."/>
            <person name="Castanera R."/>
            <person name="Culley D."/>
            <person name="Daum C."/>
            <person name="Ezra D."/>
            <person name="Gonzalez J."/>
            <person name="Henrissat B."/>
            <person name="Kuo A."/>
            <person name="Liang C."/>
            <person name="Lipzen A."/>
            <person name="Lutzoni F."/>
            <person name="Magnuson J."/>
            <person name="Mondo S."/>
            <person name="Nolan M."/>
            <person name="Ohm R."/>
            <person name="Pangilinan J."/>
            <person name="Park H.-J."/>
            <person name="Ramirez L."/>
            <person name="Alfaro M."/>
            <person name="Sun H."/>
            <person name="Tritt A."/>
            <person name="Yoshinaga Y."/>
            <person name="Zwiers L.-H."/>
            <person name="Turgeon B."/>
            <person name="Goodwin S."/>
            <person name="Spatafora J."/>
            <person name="Crous P."/>
            <person name="Grigoriev I."/>
        </authorList>
    </citation>
    <scope>NUCLEOTIDE SEQUENCE</scope>
    <source>
        <strain evidence="9">CBS 110217</strain>
    </source>
</reference>
<keyword evidence="4" id="KW-0679">Respiratory chain</keyword>
<dbReference type="InterPro" id="IPR006806">
    <property type="entry name" value="NDUFA5"/>
</dbReference>
<evidence type="ECO:0000256" key="6">
    <source>
        <dbReference type="ARBA" id="ARBA00022982"/>
    </source>
</evidence>
<dbReference type="EMBL" id="ML978245">
    <property type="protein sequence ID" value="KAF2026345.1"/>
    <property type="molecule type" value="Genomic_DNA"/>
</dbReference>
<accession>A0A9P4H3C0</accession>
<dbReference type="GO" id="GO:0005743">
    <property type="term" value="C:mitochondrial inner membrane"/>
    <property type="evidence" value="ECO:0007669"/>
    <property type="project" value="UniProtKB-SubCell"/>
</dbReference>
<keyword evidence="10" id="KW-1185">Reference proteome</keyword>
<sequence length="245" mass="27547">MRAAARLFASVKPGQFLETGAPTGLTGLVTHPSPRSTLLYHYNSTLDKLKKIPESSVYRQSTEALTRHRLAIVEQSKPKGWEEWQEKIKSQVAEDPGLIDVIETGNGQTLVLPVEQEVDERSKGAEWDGEVVQSFPEGIRTAKERLPHVKKMKGDVNYSPDRTLSKVKFASEPQYTEEAYHRISDLESKIGAGLIEEVIQVAEGEHKLVDTMIENKVWEPLAEQAPEGQWSYFERATHTPTTQQP</sequence>
<keyword evidence="5" id="KW-0999">Mitochondrion inner membrane</keyword>
<evidence type="ECO:0000256" key="7">
    <source>
        <dbReference type="ARBA" id="ARBA00023128"/>
    </source>
</evidence>
<dbReference type="PANTHER" id="PTHR12653">
    <property type="entry name" value="NADH-UBIQUINONE OXIDOREDUCTASE 13 KD-B SUBUNIT"/>
    <property type="match status" value="1"/>
</dbReference>
<evidence type="ECO:0000256" key="1">
    <source>
        <dbReference type="ARBA" id="ARBA00004443"/>
    </source>
</evidence>
<name>A0A9P4H3C0_9PLEO</name>
<keyword evidence="8" id="KW-0472">Membrane</keyword>